<gene>
    <name evidence="2" type="ORF">DMA12_15070</name>
</gene>
<dbReference type="AlphaFoldDB" id="A0A428WP85"/>
<dbReference type="EMBL" id="QHHU01000018">
    <property type="protein sequence ID" value="RSM44863.1"/>
    <property type="molecule type" value="Genomic_DNA"/>
</dbReference>
<sequence>MPNKVHPAPRPVERRIADLRGTLSTGKHLWLATAADGIPHLVPLAYVWDGTELFCATKEASRSVRNVADSGIARVAVGSATDVVLIDATVTISTPADAPPAVASTFAQLPLNPARVPGVVLLRLRPQRILAWRELSEMPDRLIMAAGEWVSPT</sequence>
<keyword evidence="3" id="KW-1185">Reference proteome</keyword>
<reference evidence="2 3" key="1">
    <citation type="submission" date="2018-05" db="EMBL/GenBank/DDBJ databases">
        <title>Evolution of GPA BGCs.</title>
        <authorList>
            <person name="Waglechner N."/>
            <person name="Wright G.D."/>
        </authorList>
    </citation>
    <scope>NUCLEOTIDE SEQUENCE [LARGE SCALE GENOMIC DNA]</scope>
    <source>
        <strain evidence="2 3">DSM 5908</strain>
    </source>
</reference>
<comment type="caution">
    <text evidence="2">The sequence shown here is derived from an EMBL/GenBank/DDBJ whole genome shotgun (WGS) entry which is preliminary data.</text>
</comment>
<protein>
    <recommendedName>
        <fullName evidence="1">Pyridoxamine 5'-phosphate oxidase N-terminal domain-containing protein</fullName>
    </recommendedName>
</protein>
<dbReference type="SUPFAM" id="SSF50475">
    <property type="entry name" value="FMN-binding split barrel"/>
    <property type="match status" value="1"/>
</dbReference>
<name>A0A428WP85_AMYBA</name>
<feature type="domain" description="Pyridoxamine 5'-phosphate oxidase N-terminal" evidence="1">
    <location>
        <begin position="27"/>
        <end position="132"/>
    </location>
</feature>
<accession>A0A428WP85</accession>
<evidence type="ECO:0000313" key="3">
    <source>
        <dbReference type="Proteomes" id="UP000286716"/>
    </source>
</evidence>
<dbReference type="OrthoDB" id="3627463at2"/>
<dbReference type="Pfam" id="PF01243">
    <property type="entry name" value="PNPOx_N"/>
    <property type="match status" value="1"/>
</dbReference>
<evidence type="ECO:0000259" key="1">
    <source>
        <dbReference type="Pfam" id="PF01243"/>
    </source>
</evidence>
<evidence type="ECO:0000313" key="2">
    <source>
        <dbReference type="EMBL" id="RSM44863.1"/>
    </source>
</evidence>
<dbReference type="Proteomes" id="UP000286716">
    <property type="component" value="Unassembled WGS sequence"/>
</dbReference>
<organism evidence="2 3">
    <name type="scientific">Amycolatopsis balhimycina DSM 5908</name>
    <dbReference type="NCBI Taxonomy" id="1081091"/>
    <lineage>
        <taxon>Bacteria</taxon>
        <taxon>Bacillati</taxon>
        <taxon>Actinomycetota</taxon>
        <taxon>Actinomycetes</taxon>
        <taxon>Pseudonocardiales</taxon>
        <taxon>Pseudonocardiaceae</taxon>
        <taxon>Amycolatopsis</taxon>
    </lineage>
</organism>
<dbReference type="RefSeq" id="WP_026468278.1">
    <property type="nucleotide sequence ID" value="NZ_QHHU01000018.1"/>
</dbReference>
<proteinExistence type="predicted"/>
<dbReference type="InterPro" id="IPR011576">
    <property type="entry name" value="Pyridox_Oxase_N"/>
</dbReference>
<dbReference type="Gene3D" id="2.30.110.10">
    <property type="entry name" value="Electron Transport, Fmn-binding Protein, Chain A"/>
    <property type="match status" value="1"/>
</dbReference>
<dbReference type="InterPro" id="IPR012349">
    <property type="entry name" value="Split_barrel_FMN-bd"/>
</dbReference>